<gene>
    <name evidence="1" type="ORF">g.37709</name>
</gene>
<accession>A0A1B6IRE6</accession>
<dbReference type="AlphaFoldDB" id="A0A1B6IRE6"/>
<reference evidence="1" key="1">
    <citation type="submission" date="2015-11" db="EMBL/GenBank/DDBJ databases">
        <title>De novo transcriptome assembly of four potential Pierce s Disease insect vectors from Arizona vineyards.</title>
        <authorList>
            <person name="Tassone E.E."/>
        </authorList>
    </citation>
    <scope>NUCLEOTIDE SEQUENCE</scope>
</reference>
<feature type="non-terminal residue" evidence="1">
    <location>
        <position position="1"/>
    </location>
</feature>
<proteinExistence type="predicted"/>
<protein>
    <submittedName>
        <fullName evidence="1">Uncharacterized protein</fullName>
    </submittedName>
</protein>
<evidence type="ECO:0000313" key="1">
    <source>
        <dbReference type="EMBL" id="JAS89506.1"/>
    </source>
</evidence>
<dbReference type="EMBL" id="GECU01018200">
    <property type="protein sequence ID" value="JAS89506.1"/>
    <property type="molecule type" value="Transcribed_RNA"/>
</dbReference>
<sequence>SAPASTAEAEEDMEVVMMAMVVDMAATETMEEVMADMTTLDMGAMVDMVMDMAGMDSLMILATVHPLPEVAGEKQGTGAASSVEVVGVNATRPTRPSPHLLSTLPHCHFVCLVKVRVDDTAFIIKATLDHS</sequence>
<feature type="non-terminal residue" evidence="1">
    <location>
        <position position="131"/>
    </location>
</feature>
<organism evidence="1">
    <name type="scientific">Homalodisca liturata</name>
    <dbReference type="NCBI Taxonomy" id="320908"/>
    <lineage>
        <taxon>Eukaryota</taxon>
        <taxon>Metazoa</taxon>
        <taxon>Ecdysozoa</taxon>
        <taxon>Arthropoda</taxon>
        <taxon>Hexapoda</taxon>
        <taxon>Insecta</taxon>
        <taxon>Pterygota</taxon>
        <taxon>Neoptera</taxon>
        <taxon>Paraneoptera</taxon>
        <taxon>Hemiptera</taxon>
        <taxon>Auchenorrhyncha</taxon>
        <taxon>Membracoidea</taxon>
        <taxon>Cicadellidae</taxon>
        <taxon>Cicadellinae</taxon>
        <taxon>Proconiini</taxon>
        <taxon>Homalodisca</taxon>
    </lineage>
</organism>
<name>A0A1B6IRE6_9HEMI</name>